<reference evidence="12 13" key="1">
    <citation type="submission" date="2025-04" db="UniProtKB">
        <authorList>
            <consortium name="RefSeq"/>
        </authorList>
    </citation>
    <scope>IDENTIFICATION</scope>
    <source>
        <tissue evidence="12 13">Leaves</tissue>
    </source>
</reference>
<organism evidence="11 12">
    <name type="scientific">Juglans regia</name>
    <name type="common">English walnut</name>
    <dbReference type="NCBI Taxonomy" id="51240"/>
    <lineage>
        <taxon>Eukaryota</taxon>
        <taxon>Viridiplantae</taxon>
        <taxon>Streptophyta</taxon>
        <taxon>Embryophyta</taxon>
        <taxon>Tracheophyta</taxon>
        <taxon>Spermatophyta</taxon>
        <taxon>Magnoliopsida</taxon>
        <taxon>eudicotyledons</taxon>
        <taxon>Gunneridae</taxon>
        <taxon>Pentapetalae</taxon>
        <taxon>rosids</taxon>
        <taxon>fabids</taxon>
        <taxon>Fagales</taxon>
        <taxon>Juglandaceae</taxon>
        <taxon>Juglans</taxon>
    </lineage>
</organism>
<name>A0A6P9EIA9_JUGRE</name>
<dbReference type="AlphaFoldDB" id="A0A6P9EIA9"/>
<dbReference type="RefSeq" id="XP_035547114.1">
    <property type="nucleotide sequence ID" value="XM_035691221.1"/>
</dbReference>
<proteinExistence type="inferred from homology"/>
<dbReference type="RefSeq" id="XP_035547113.1">
    <property type="nucleotide sequence ID" value="XM_035691220.1"/>
</dbReference>
<evidence type="ECO:0000313" key="15">
    <source>
        <dbReference type="RefSeq" id="XP_035547114.1"/>
    </source>
</evidence>
<evidence type="ECO:0000313" key="17">
    <source>
        <dbReference type="RefSeq" id="XP_035547116.1"/>
    </source>
</evidence>
<dbReference type="InterPro" id="IPR006563">
    <property type="entry name" value="POX_dom"/>
</dbReference>
<dbReference type="RefSeq" id="XP_035547115.1">
    <property type="nucleotide sequence ID" value="XM_035691222.1"/>
</dbReference>
<dbReference type="RefSeq" id="XP_035547112.1">
    <property type="nucleotide sequence ID" value="XM_035691219.1"/>
</dbReference>
<evidence type="ECO:0000256" key="7">
    <source>
        <dbReference type="ARBA" id="ARBA00023242"/>
    </source>
</evidence>
<keyword evidence="4 8" id="KW-0238">DNA-binding</keyword>
<dbReference type="InterPro" id="IPR050224">
    <property type="entry name" value="TALE_homeobox"/>
</dbReference>
<dbReference type="GO" id="GO:0003677">
    <property type="term" value="F:DNA binding"/>
    <property type="evidence" value="ECO:0007669"/>
    <property type="project" value="UniProtKB-UniRule"/>
</dbReference>
<evidence type="ECO:0000256" key="6">
    <source>
        <dbReference type="ARBA" id="ARBA00023163"/>
    </source>
</evidence>
<evidence type="ECO:0000313" key="11">
    <source>
        <dbReference type="Proteomes" id="UP000235220"/>
    </source>
</evidence>
<feature type="domain" description="Homeobox" evidence="10">
    <location>
        <begin position="490"/>
        <end position="553"/>
    </location>
</feature>
<evidence type="ECO:0000256" key="1">
    <source>
        <dbReference type="ARBA" id="ARBA00004123"/>
    </source>
</evidence>
<feature type="region of interest" description="Disordered" evidence="9">
    <location>
        <begin position="566"/>
        <end position="592"/>
    </location>
</feature>
<dbReference type="RefSeq" id="XP_035547116.1">
    <property type="nucleotide sequence ID" value="XM_035691223.1"/>
</dbReference>
<evidence type="ECO:0000259" key="10">
    <source>
        <dbReference type="PROSITE" id="PS50071"/>
    </source>
</evidence>
<dbReference type="SMART" id="SM00389">
    <property type="entry name" value="HOX"/>
    <property type="match status" value="1"/>
</dbReference>
<feature type="DNA-binding region" description="Homeobox" evidence="8">
    <location>
        <begin position="492"/>
        <end position="554"/>
    </location>
</feature>
<dbReference type="InterPro" id="IPR008422">
    <property type="entry name" value="KN_HD"/>
</dbReference>
<evidence type="ECO:0000313" key="16">
    <source>
        <dbReference type="RefSeq" id="XP_035547115.1"/>
    </source>
</evidence>
<keyword evidence="7 8" id="KW-0539">Nucleus</keyword>
<accession>A0A6P9EIA9</accession>
<keyword evidence="11" id="KW-1185">Reference proteome</keyword>
<dbReference type="Pfam" id="PF05920">
    <property type="entry name" value="Homeobox_KN"/>
    <property type="match status" value="1"/>
</dbReference>
<protein>
    <submittedName>
        <fullName evidence="12 13">Homeobox protein ATH1-like isoform X1</fullName>
    </submittedName>
</protein>
<sequence length="592" mass="65953">MMENNLCIVPTDMGSRSPVVIDGFLPRTTSNTLMQYNSFDLNNQNHIMTGFPVLSGLQGEPMNGLHTNLHTPNVERVVDSNALVTLLGRNAARDASLCNSRLTGNTQFQDQAAGGAAIAAASHATFLAAKFGLQENLNNLAILAPSICPLDVLGTYASNGCSNASFATSLSCGYEDVLGNANTKWDTKYPTPLELVGKSPVRAEPQPYSSTASIIPDGWMSSHSGNVMANAPCSSSNFNNELSLTLATSEPSVLNEINIPDQCSEMGMSGVTRHCLNETTLSSEQTCNSKELSVSFGSHRSPEFSQVILGSRYLHAIQEILAQIANYSLENLDHMSYPTAWNEAGSNIPFTSSFPAERWMSSTVPDVDGGLELQMEFTLQRRTVEAKKTQLLTLLQVIQVDDQYNQCVDEIHTVISAFHAATELDPQIHARFALQTVSFLYKNLRERISNYILAMGAHFNSTCKKEKKRSFETSFIQKQWALQQLKSKDHQLWRPQRGLPERSVSVLRAWMFQNFLHPYPKDAEKHLLAVKSGLTRSQVSNWFINARVRLWKPMIEEMYAEMNRRKLQRDEEGTQANHRNHVSINNHRFNST</sequence>
<evidence type="ECO:0000256" key="5">
    <source>
        <dbReference type="ARBA" id="ARBA00023155"/>
    </source>
</evidence>
<dbReference type="GeneID" id="109021085"/>
<evidence type="ECO:0000256" key="3">
    <source>
        <dbReference type="ARBA" id="ARBA00023015"/>
    </source>
</evidence>
<dbReference type="Pfam" id="PF07526">
    <property type="entry name" value="POX"/>
    <property type="match status" value="1"/>
</dbReference>
<evidence type="ECO:0000313" key="14">
    <source>
        <dbReference type="RefSeq" id="XP_035547113.1"/>
    </source>
</evidence>
<gene>
    <name evidence="12 13 14 15 16 17 18" type="primary">LOC109021085</name>
</gene>
<dbReference type="RefSeq" id="XP_035547111.1">
    <property type="nucleotide sequence ID" value="XM_035691218.1"/>
</dbReference>
<keyword evidence="5 8" id="KW-0371">Homeobox</keyword>
<dbReference type="InterPro" id="IPR009057">
    <property type="entry name" value="Homeodomain-like_sf"/>
</dbReference>
<dbReference type="GO" id="GO:0006355">
    <property type="term" value="P:regulation of DNA-templated transcription"/>
    <property type="evidence" value="ECO:0007669"/>
    <property type="project" value="InterPro"/>
</dbReference>
<dbReference type="SUPFAM" id="SSF46689">
    <property type="entry name" value="Homeodomain-like"/>
    <property type="match status" value="1"/>
</dbReference>
<evidence type="ECO:0000256" key="9">
    <source>
        <dbReference type="SAM" id="MobiDB-lite"/>
    </source>
</evidence>
<evidence type="ECO:0000313" key="12">
    <source>
        <dbReference type="RefSeq" id="XP_035547111.1"/>
    </source>
</evidence>
<comment type="similarity">
    <text evidence="2">Belongs to the TALE/BELL homeobox family.</text>
</comment>
<evidence type="ECO:0000256" key="8">
    <source>
        <dbReference type="PROSITE-ProRule" id="PRU00108"/>
    </source>
</evidence>
<dbReference type="Proteomes" id="UP000235220">
    <property type="component" value="Chromosome 6"/>
</dbReference>
<keyword evidence="3" id="KW-0805">Transcription regulation</keyword>
<keyword evidence="6" id="KW-0804">Transcription</keyword>
<dbReference type="RefSeq" id="XP_035547117.1">
    <property type="nucleotide sequence ID" value="XM_035691224.1"/>
</dbReference>
<dbReference type="GO" id="GO:0005634">
    <property type="term" value="C:nucleus"/>
    <property type="evidence" value="ECO:0000318"/>
    <property type="project" value="GO_Central"/>
</dbReference>
<dbReference type="PANTHER" id="PTHR11850">
    <property type="entry name" value="HOMEOBOX PROTEIN TRANSCRIPTION FACTORS"/>
    <property type="match status" value="1"/>
</dbReference>
<evidence type="ECO:0000313" key="13">
    <source>
        <dbReference type="RefSeq" id="XP_035547112.1"/>
    </source>
</evidence>
<dbReference type="CDD" id="cd00086">
    <property type="entry name" value="homeodomain"/>
    <property type="match status" value="1"/>
</dbReference>
<evidence type="ECO:0000256" key="4">
    <source>
        <dbReference type="ARBA" id="ARBA00023125"/>
    </source>
</evidence>
<dbReference type="InterPro" id="IPR001356">
    <property type="entry name" value="HD"/>
</dbReference>
<comment type="subcellular location">
    <subcellularLocation>
        <location evidence="1 8">Nucleus</location>
    </subcellularLocation>
</comment>
<evidence type="ECO:0000313" key="18">
    <source>
        <dbReference type="RefSeq" id="XP_035547117.1"/>
    </source>
</evidence>
<feature type="compositionally biased region" description="Polar residues" evidence="9">
    <location>
        <begin position="574"/>
        <end position="592"/>
    </location>
</feature>
<dbReference type="OrthoDB" id="10056939at2759"/>
<dbReference type="PROSITE" id="PS50071">
    <property type="entry name" value="HOMEOBOX_2"/>
    <property type="match status" value="1"/>
</dbReference>
<evidence type="ECO:0000256" key="2">
    <source>
        <dbReference type="ARBA" id="ARBA00006454"/>
    </source>
</evidence>
<dbReference type="SMART" id="SM00574">
    <property type="entry name" value="POX"/>
    <property type="match status" value="1"/>
</dbReference>
<dbReference type="Gene3D" id="1.10.10.60">
    <property type="entry name" value="Homeodomain-like"/>
    <property type="match status" value="1"/>
</dbReference>